<keyword evidence="3" id="KW-1185">Reference proteome</keyword>
<accession>A0A804KQS9</accession>
<dbReference type="InParanoid" id="A0A804KQS9"/>
<dbReference type="InterPro" id="IPR036291">
    <property type="entry name" value="NAD(P)-bd_dom_sf"/>
</dbReference>
<reference evidence="1" key="1">
    <citation type="submission" date="2021-03" db="EMBL/GenBank/DDBJ databases">
        <authorList>
            <consortium name="Genoscope - CEA"/>
            <person name="William W."/>
        </authorList>
    </citation>
    <scope>NUCLEOTIDE SEQUENCE</scope>
    <source>
        <strain evidence="1">Doubled-haploid Pahang</strain>
    </source>
</reference>
<evidence type="ECO:0000313" key="2">
    <source>
        <dbReference type="EnsemblPlants" id="Ma09_p31330.1"/>
    </source>
</evidence>
<proteinExistence type="predicted"/>
<name>A0A804KQS9_MUSAM</name>
<evidence type="ECO:0000313" key="3">
    <source>
        <dbReference type="Proteomes" id="UP000012960"/>
    </source>
</evidence>
<evidence type="ECO:0000313" key="1">
    <source>
        <dbReference type="EMBL" id="CAG1837028.1"/>
    </source>
</evidence>
<dbReference type="Gene3D" id="3.40.50.720">
    <property type="entry name" value="NAD(P)-binding Rossmann-like Domain"/>
    <property type="match status" value="1"/>
</dbReference>
<reference evidence="2" key="2">
    <citation type="submission" date="2021-05" db="UniProtKB">
        <authorList>
            <consortium name="EnsemblPlants"/>
        </authorList>
    </citation>
    <scope>IDENTIFICATION</scope>
    <source>
        <strain evidence="2">subsp. malaccensis</strain>
    </source>
</reference>
<organism evidence="2 3">
    <name type="scientific">Musa acuminata subsp. malaccensis</name>
    <name type="common">Wild banana</name>
    <name type="synonym">Musa malaccensis</name>
    <dbReference type="NCBI Taxonomy" id="214687"/>
    <lineage>
        <taxon>Eukaryota</taxon>
        <taxon>Viridiplantae</taxon>
        <taxon>Streptophyta</taxon>
        <taxon>Embryophyta</taxon>
        <taxon>Tracheophyta</taxon>
        <taxon>Spermatophyta</taxon>
        <taxon>Magnoliopsida</taxon>
        <taxon>Liliopsida</taxon>
        <taxon>Zingiberales</taxon>
        <taxon>Musaceae</taxon>
        <taxon>Musa</taxon>
    </lineage>
</organism>
<protein>
    <submittedName>
        <fullName evidence="1">(wild Malaysian banana) hypothetical protein</fullName>
    </submittedName>
</protein>
<dbReference type="Proteomes" id="UP000012960">
    <property type="component" value="Unplaced"/>
</dbReference>
<dbReference type="Gramene" id="Ma09_t31330.1">
    <property type="protein sequence ID" value="Ma09_p31330.1"/>
    <property type="gene ID" value="Ma09_g31330"/>
</dbReference>
<dbReference type="EnsemblPlants" id="Ma09_t31330.1">
    <property type="protein sequence ID" value="Ma09_p31330.1"/>
    <property type="gene ID" value="Ma09_g31330"/>
</dbReference>
<gene>
    <name evidence="1" type="ORF">GSMUA_249970.1</name>
</gene>
<dbReference type="EMBL" id="HG996474">
    <property type="protein sequence ID" value="CAG1837028.1"/>
    <property type="molecule type" value="Genomic_DNA"/>
</dbReference>
<dbReference type="SUPFAM" id="SSF51735">
    <property type="entry name" value="NAD(P)-binding Rossmann-fold domains"/>
    <property type="match status" value="1"/>
</dbReference>
<dbReference type="AlphaFoldDB" id="A0A804KQS9"/>
<sequence>MRHKEGGPSMSLSTLLRAATSVLGGSRDRFPSDSSMMNEWSFFTKDPAEIPWIDFGGEYIVESSGVFTTTEKVCFHLKACCTFLTS</sequence>